<keyword evidence="3" id="KW-0677">Repeat</keyword>
<comment type="similarity">
    <text evidence="1">Belongs to the G-protein coupled receptor 2 family. Adhesion G-protein coupled receptor (ADGR) subfamily.</text>
</comment>
<dbReference type="PANTHER" id="PTHR45930">
    <property type="entry name" value="G-PROTEIN COUPLED RECEPTOR 124-LIKE PROTEIN"/>
    <property type="match status" value="1"/>
</dbReference>
<dbReference type="SUPFAM" id="SSF52058">
    <property type="entry name" value="L domain-like"/>
    <property type="match status" value="1"/>
</dbReference>
<sequence length="286" mass="32872">MRYGNVEDSVVCQGEFLQINGLKEALQGITDNIDTFEFKNVTIDALPEDLFCEMQNATLKKIIFSYSSVELLNAPLNANSPFKSVEDTLESLEIYDSSSVFAWNISILTSLKKLTTFIVENSEFFEMKALFGKFTTLKFVQFVSANIKWIHPQAFKNNKNLSICSLSNNYISHVERSMFPKPAMHLWSLDLSFNKIKSLPADMFDAMPSLQELKLDNNHLKRFQIHLISSVWNRLTQLWLDGNEVLCWPFCWVVGKQHRPLFLDSSKCTLGRSSELILDSFYPFCT</sequence>
<dbReference type="GO" id="GO:0005886">
    <property type="term" value="C:plasma membrane"/>
    <property type="evidence" value="ECO:0007669"/>
    <property type="project" value="TreeGrafter"/>
</dbReference>
<dbReference type="EMBL" id="BMAO01013946">
    <property type="protein sequence ID" value="GFQ91913.1"/>
    <property type="molecule type" value="Genomic_DNA"/>
</dbReference>
<dbReference type="Gene3D" id="3.80.10.10">
    <property type="entry name" value="Ribonuclease Inhibitor"/>
    <property type="match status" value="1"/>
</dbReference>
<dbReference type="InterPro" id="IPR001611">
    <property type="entry name" value="Leu-rich_rpt"/>
</dbReference>
<dbReference type="PANTHER" id="PTHR45930:SF4">
    <property type="entry name" value="ADHESION G PROTEIN-COUPLED RECEPTOR A3"/>
    <property type="match status" value="1"/>
</dbReference>
<keyword evidence="4" id="KW-0675">Receptor</keyword>
<dbReference type="Proteomes" id="UP000887116">
    <property type="component" value="Unassembled WGS sequence"/>
</dbReference>
<name>A0A8X6FZ23_TRICU</name>
<dbReference type="InterPro" id="IPR032675">
    <property type="entry name" value="LRR_dom_sf"/>
</dbReference>
<evidence type="ECO:0000256" key="3">
    <source>
        <dbReference type="ARBA" id="ARBA00022737"/>
    </source>
</evidence>
<dbReference type="SMART" id="SM00369">
    <property type="entry name" value="LRR_TYP"/>
    <property type="match status" value="2"/>
</dbReference>
<gene>
    <name evidence="5" type="primary">NCL1_27505</name>
    <name evidence="5" type="ORF">TNCT_649231</name>
</gene>
<proteinExistence type="inferred from homology"/>
<accession>A0A8X6FZ23</accession>
<dbReference type="AlphaFoldDB" id="A0A8X6FZ23"/>
<keyword evidence="6" id="KW-1185">Reference proteome</keyword>
<evidence type="ECO:0000313" key="6">
    <source>
        <dbReference type="Proteomes" id="UP000887116"/>
    </source>
</evidence>
<reference evidence="5" key="1">
    <citation type="submission" date="2020-07" db="EMBL/GenBank/DDBJ databases">
        <title>Multicomponent nature underlies the extraordinary mechanical properties of spider dragline silk.</title>
        <authorList>
            <person name="Kono N."/>
            <person name="Nakamura H."/>
            <person name="Mori M."/>
            <person name="Yoshida Y."/>
            <person name="Ohtoshi R."/>
            <person name="Malay A.D."/>
            <person name="Moran D.A.P."/>
            <person name="Tomita M."/>
            <person name="Numata K."/>
            <person name="Arakawa K."/>
        </authorList>
    </citation>
    <scope>NUCLEOTIDE SEQUENCE</scope>
</reference>
<evidence type="ECO:0000256" key="4">
    <source>
        <dbReference type="ARBA" id="ARBA00023170"/>
    </source>
</evidence>
<comment type="caution">
    <text evidence="5">The sequence shown here is derived from an EMBL/GenBank/DDBJ whole genome shotgun (WGS) entry which is preliminary data.</text>
</comment>
<dbReference type="InterPro" id="IPR003591">
    <property type="entry name" value="Leu-rich_rpt_typical-subtyp"/>
</dbReference>
<protein>
    <submittedName>
        <fullName evidence="5">Uncharacterized protein</fullName>
    </submittedName>
</protein>
<keyword evidence="2" id="KW-0433">Leucine-rich repeat</keyword>
<evidence type="ECO:0000256" key="2">
    <source>
        <dbReference type="ARBA" id="ARBA00022614"/>
    </source>
</evidence>
<dbReference type="Pfam" id="PF13855">
    <property type="entry name" value="LRR_8"/>
    <property type="match status" value="1"/>
</dbReference>
<organism evidence="5 6">
    <name type="scientific">Trichonephila clavata</name>
    <name type="common">Joro spider</name>
    <name type="synonym">Nephila clavata</name>
    <dbReference type="NCBI Taxonomy" id="2740835"/>
    <lineage>
        <taxon>Eukaryota</taxon>
        <taxon>Metazoa</taxon>
        <taxon>Ecdysozoa</taxon>
        <taxon>Arthropoda</taxon>
        <taxon>Chelicerata</taxon>
        <taxon>Arachnida</taxon>
        <taxon>Araneae</taxon>
        <taxon>Araneomorphae</taxon>
        <taxon>Entelegynae</taxon>
        <taxon>Araneoidea</taxon>
        <taxon>Nephilidae</taxon>
        <taxon>Trichonephila</taxon>
    </lineage>
</organism>
<dbReference type="GO" id="GO:0007166">
    <property type="term" value="P:cell surface receptor signaling pathway"/>
    <property type="evidence" value="ECO:0007669"/>
    <property type="project" value="TreeGrafter"/>
</dbReference>
<evidence type="ECO:0000313" key="5">
    <source>
        <dbReference type="EMBL" id="GFQ91913.1"/>
    </source>
</evidence>
<dbReference type="InterPro" id="IPR051963">
    <property type="entry name" value="Adhesion_GPCR_A"/>
</dbReference>
<dbReference type="OrthoDB" id="676979at2759"/>
<dbReference type="PROSITE" id="PS51450">
    <property type="entry name" value="LRR"/>
    <property type="match status" value="1"/>
</dbReference>
<evidence type="ECO:0000256" key="1">
    <source>
        <dbReference type="ARBA" id="ARBA00007343"/>
    </source>
</evidence>